<keyword evidence="1" id="KW-1133">Transmembrane helix</keyword>
<keyword evidence="1" id="KW-0472">Membrane</keyword>
<dbReference type="SUPFAM" id="SSF109604">
    <property type="entry name" value="HD-domain/PDEase-like"/>
    <property type="match status" value="1"/>
</dbReference>
<dbReference type="PROSITE" id="PS51831">
    <property type="entry name" value="HD"/>
    <property type="match status" value="1"/>
</dbReference>
<accession>A0A1H9HB56</accession>
<evidence type="ECO:0000259" key="3">
    <source>
        <dbReference type="PROSITE" id="PS51832"/>
    </source>
</evidence>
<dbReference type="Pfam" id="PF13487">
    <property type="entry name" value="HD_5"/>
    <property type="match status" value="1"/>
</dbReference>
<evidence type="ECO:0000313" key="5">
    <source>
        <dbReference type="Proteomes" id="UP000182360"/>
    </source>
</evidence>
<keyword evidence="5" id="KW-1185">Reference proteome</keyword>
<feature type="transmembrane region" description="Helical" evidence="1">
    <location>
        <begin position="12"/>
        <end position="36"/>
    </location>
</feature>
<proteinExistence type="predicted"/>
<organism evidence="4 5">
    <name type="scientific">Treponema bryantii</name>
    <dbReference type="NCBI Taxonomy" id="163"/>
    <lineage>
        <taxon>Bacteria</taxon>
        <taxon>Pseudomonadati</taxon>
        <taxon>Spirochaetota</taxon>
        <taxon>Spirochaetia</taxon>
        <taxon>Spirochaetales</taxon>
        <taxon>Treponemataceae</taxon>
        <taxon>Treponema</taxon>
    </lineage>
</organism>
<reference evidence="4 5" key="1">
    <citation type="submission" date="2016-10" db="EMBL/GenBank/DDBJ databases">
        <authorList>
            <person name="de Groot N.N."/>
        </authorList>
    </citation>
    <scope>NUCLEOTIDE SEQUENCE [LARGE SCALE GENOMIC DNA]</scope>
    <source>
        <strain evidence="4 5">B25</strain>
    </source>
</reference>
<feature type="transmembrane region" description="Helical" evidence="1">
    <location>
        <begin position="198"/>
        <end position="221"/>
    </location>
</feature>
<evidence type="ECO:0000313" key="4">
    <source>
        <dbReference type="EMBL" id="SEQ59565.1"/>
    </source>
</evidence>
<dbReference type="RefSeq" id="WP_074644226.1">
    <property type="nucleotide sequence ID" value="NZ_FOFU01000006.1"/>
</dbReference>
<dbReference type="InterPro" id="IPR003607">
    <property type="entry name" value="HD/PDEase_dom"/>
</dbReference>
<dbReference type="PROSITE" id="PS51832">
    <property type="entry name" value="HD_GYP"/>
    <property type="match status" value="1"/>
</dbReference>
<evidence type="ECO:0000256" key="1">
    <source>
        <dbReference type="SAM" id="Phobius"/>
    </source>
</evidence>
<dbReference type="InterPro" id="IPR037522">
    <property type="entry name" value="HD_GYP_dom"/>
</dbReference>
<sequence>MTEKHFPKITKTIILFIVLTDFILCSLVFTVSYFSFNQQFREQYDTSIQEICRAARETLNPEDFPKYLQTKEPDENYYTVFNSLKNFCDQFELNVIYVSAVKPPDYTHIFYFYDPCGKVTHWEPYPLGYEEDYFEPNYNASTKRVFEEGATITRHTIKTRSGSHITAQLPVYDSAGKIVAVIGVNKSIQEFVDARQSFVRFVIITALIFGIFFIVVFSFYFNHRFIKPIMMITNETNRFSTFNGNPNNELLEITNRDELGTLAKTVFQMENSIADNISALTRMTEETAKALATAIDAKDKYTHGHSIRVAEYSREIARLSGKSETECRDIYIAGLLHDVGKIGIPNVIINKQDKLTQEEYDKIKTHPVIGKQILSNITQTPHISDGAYYHHERYDGTGYPTGLAGEAILDIGRIIAVADAYDAMTSNRSYRKTLSQEKARKEIEEGIGTQFDPVYAKIMLAMIDADKDFNMREM</sequence>
<keyword evidence="1" id="KW-0812">Transmembrane</keyword>
<feature type="domain" description="HD-GYP" evidence="3">
    <location>
        <begin position="280"/>
        <end position="474"/>
    </location>
</feature>
<dbReference type="Gene3D" id="6.10.340.10">
    <property type="match status" value="1"/>
</dbReference>
<protein>
    <submittedName>
        <fullName evidence="4">HD domain-containing protein</fullName>
    </submittedName>
</protein>
<evidence type="ECO:0000259" key="2">
    <source>
        <dbReference type="PROSITE" id="PS51831"/>
    </source>
</evidence>
<dbReference type="InterPro" id="IPR006674">
    <property type="entry name" value="HD_domain"/>
</dbReference>
<dbReference type="CDD" id="cd06225">
    <property type="entry name" value="HAMP"/>
    <property type="match status" value="1"/>
</dbReference>
<gene>
    <name evidence="4" type="ORF">SAMN04487977_106122</name>
</gene>
<dbReference type="PANTHER" id="PTHR43155">
    <property type="entry name" value="CYCLIC DI-GMP PHOSPHODIESTERASE PA4108-RELATED"/>
    <property type="match status" value="1"/>
</dbReference>
<feature type="domain" description="HD" evidence="2">
    <location>
        <begin position="302"/>
        <end position="424"/>
    </location>
</feature>
<dbReference type="EMBL" id="FOFU01000006">
    <property type="protein sequence ID" value="SEQ59565.1"/>
    <property type="molecule type" value="Genomic_DNA"/>
</dbReference>
<dbReference type="SMART" id="SM00471">
    <property type="entry name" value="HDc"/>
    <property type="match status" value="1"/>
</dbReference>
<dbReference type="Gene3D" id="1.10.3210.10">
    <property type="entry name" value="Hypothetical protein af1432"/>
    <property type="match status" value="1"/>
</dbReference>
<dbReference type="CDD" id="cd00077">
    <property type="entry name" value="HDc"/>
    <property type="match status" value="1"/>
</dbReference>
<dbReference type="Proteomes" id="UP000182360">
    <property type="component" value="Unassembled WGS sequence"/>
</dbReference>
<dbReference type="AlphaFoldDB" id="A0A1H9HB56"/>
<name>A0A1H9HB56_9SPIR</name>
<dbReference type="PANTHER" id="PTHR43155:SF2">
    <property type="entry name" value="CYCLIC DI-GMP PHOSPHODIESTERASE PA4108"/>
    <property type="match status" value="1"/>
</dbReference>